<feature type="signal peptide" evidence="1">
    <location>
        <begin position="1"/>
        <end position="27"/>
    </location>
</feature>
<dbReference type="SUPFAM" id="SSF47090">
    <property type="entry name" value="PGBD-like"/>
    <property type="match status" value="1"/>
</dbReference>
<keyword evidence="4" id="KW-1185">Reference proteome</keyword>
<accession>A0A6N9UZ34</accession>
<dbReference type="RefSeq" id="WP_007444059.1">
    <property type="nucleotide sequence ID" value="NZ_BEWB01000006.1"/>
</dbReference>
<sequence length="119" mass="12158">MSLRKRLALTVSVTALVGGVLSVPAAAAAPAPETVAGSSATALGPCNYSGSHPVLSRGSTGSAVRHAQCLLNRVWGYSAVDIDGIFGEVTETAVTIMQVRCRIADDGIIGPNTWACLHP</sequence>
<dbReference type="InterPro" id="IPR002477">
    <property type="entry name" value="Peptidoglycan-bd-like"/>
</dbReference>
<gene>
    <name evidence="3" type="ORF">G3I46_34925</name>
</gene>
<keyword evidence="1" id="KW-0732">Signal</keyword>
<dbReference type="InterPro" id="IPR036366">
    <property type="entry name" value="PGBDSf"/>
</dbReference>
<feature type="chain" id="PRO_5038634976" evidence="1">
    <location>
        <begin position="28"/>
        <end position="119"/>
    </location>
</feature>
<evidence type="ECO:0000256" key="1">
    <source>
        <dbReference type="SAM" id="SignalP"/>
    </source>
</evidence>
<dbReference type="Proteomes" id="UP000469545">
    <property type="component" value="Unassembled WGS sequence"/>
</dbReference>
<dbReference type="GeneID" id="97462833"/>
<proteinExistence type="predicted"/>
<dbReference type="Gene3D" id="1.10.101.10">
    <property type="entry name" value="PGBD-like superfamily/PGBD"/>
    <property type="match status" value="1"/>
</dbReference>
<reference evidence="3 4" key="1">
    <citation type="submission" date="2020-01" db="EMBL/GenBank/DDBJ databases">
        <title>Insect and environment-associated Actinomycetes.</title>
        <authorList>
            <person name="Currrie C."/>
            <person name="Chevrette M."/>
            <person name="Carlson C."/>
            <person name="Stubbendieck R."/>
            <person name="Wendt-Pienkowski E."/>
        </authorList>
    </citation>
    <scope>NUCLEOTIDE SEQUENCE [LARGE SCALE GENOMIC DNA]</scope>
    <source>
        <strain evidence="3 4">SID14172</strain>
    </source>
</reference>
<feature type="domain" description="Peptidoglycan binding-like" evidence="2">
    <location>
        <begin position="60"/>
        <end position="117"/>
    </location>
</feature>
<dbReference type="InterPro" id="IPR036365">
    <property type="entry name" value="PGBD-like_sf"/>
</dbReference>
<dbReference type="Pfam" id="PF01471">
    <property type="entry name" value="PG_binding_1"/>
    <property type="match status" value="1"/>
</dbReference>
<evidence type="ECO:0000259" key="2">
    <source>
        <dbReference type="Pfam" id="PF01471"/>
    </source>
</evidence>
<evidence type="ECO:0000313" key="4">
    <source>
        <dbReference type="Proteomes" id="UP000469545"/>
    </source>
</evidence>
<name>A0A6N9UZ34_9ACTN</name>
<dbReference type="AlphaFoldDB" id="A0A6N9UZ34"/>
<protein>
    <submittedName>
        <fullName evidence="3">Peptidoglycan-binding protein</fullName>
    </submittedName>
</protein>
<dbReference type="EMBL" id="JAAGMB010000809">
    <property type="protein sequence ID" value="NEB21633.1"/>
    <property type="molecule type" value="Genomic_DNA"/>
</dbReference>
<evidence type="ECO:0000313" key="3">
    <source>
        <dbReference type="EMBL" id="NEB21633.1"/>
    </source>
</evidence>
<organism evidence="3 4">
    <name type="scientific">Streptomyces coelicoflavus</name>
    <dbReference type="NCBI Taxonomy" id="285562"/>
    <lineage>
        <taxon>Bacteria</taxon>
        <taxon>Bacillati</taxon>
        <taxon>Actinomycetota</taxon>
        <taxon>Actinomycetes</taxon>
        <taxon>Kitasatosporales</taxon>
        <taxon>Streptomycetaceae</taxon>
        <taxon>Streptomyces</taxon>
    </lineage>
</organism>
<comment type="caution">
    <text evidence="3">The sequence shown here is derived from an EMBL/GenBank/DDBJ whole genome shotgun (WGS) entry which is preliminary data.</text>
</comment>